<dbReference type="OrthoDB" id="799157at2"/>
<protein>
    <submittedName>
        <fullName evidence="1">Uncharacterized protein</fullName>
    </submittedName>
</protein>
<comment type="caution">
    <text evidence="1">The sequence shown here is derived from an EMBL/GenBank/DDBJ whole genome shotgun (WGS) entry which is preliminary data.</text>
</comment>
<keyword evidence="2" id="KW-1185">Reference proteome</keyword>
<dbReference type="RefSeq" id="WP_133234018.1">
    <property type="nucleotide sequence ID" value="NZ_SOZE01000024.1"/>
</dbReference>
<organism evidence="1 2">
    <name type="scientific">Mucilaginibacter psychrotolerans</name>
    <dbReference type="NCBI Taxonomy" id="1524096"/>
    <lineage>
        <taxon>Bacteria</taxon>
        <taxon>Pseudomonadati</taxon>
        <taxon>Bacteroidota</taxon>
        <taxon>Sphingobacteriia</taxon>
        <taxon>Sphingobacteriales</taxon>
        <taxon>Sphingobacteriaceae</taxon>
        <taxon>Mucilaginibacter</taxon>
    </lineage>
</organism>
<dbReference type="EMBL" id="SOZE01000024">
    <property type="protein sequence ID" value="TFF35090.1"/>
    <property type="molecule type" value="Genomic_DNA"/>
</dbReference>
<evidence type="ECO:0000313" key="2">
    <source>
        <dbReference type="Proteomes" id="UP000297540"/>
    </source>
</evidence>
<gene>
    <name evidence="1" type="ORF">E2R66_20320</name>
</gene>
<proteinExistence type="predicted"/>
<name>A0A4Y8S8Z7_9SPHI</name>
<sequence length="112" mass="12662">MKPIFFTVGENLKVMIIPNTVAHLDGHEIITRTYNVYRNKGVEDADSIDRKESELLLTKKSSPDYMGLITFESPGKLFTYSADGGQPLTMANIQQVIDNLTHHRDNPGLWEI</sequence>
<accession>A0A4Y8S8Z7</accession>
<evidence type="ECO:0000313" key="1">
    <source>
        <dbReference type="EMBL" id="TFF35090.1"/>
    </source>
</evidence>
<reference evidence="1 2" key="1">
    <citation type="journal article" date="2017" name="Int. J. Syst. Evol. Microbiol.">
        <title>Mucilaginibacterpsychrotolerans sp. nov., isolated from peatlands.</title>
        <authorList>
            <person name="Deng Y."/>
            <person name="Shen L."/>
            <person name="Xu B."/>
            <person name="Liu Y."/>
            <person name="Gu Z."/>
            <person name="Liu H."/>
            <person name="Zhou Y."/>
        </authorList>
    </citation>
    <scope>NUCLEOTIDE SEQUENCE [LARGE SCALE GENOMIC DNA]</scope>
    <source>
        <strain evidence="1 2">NH7-4</strain>
    </source>
</reference>
<dbReference type="Proteomes" id="UP000297540">
    <property type="component" value="Unassembled WGS sequence"/>
</dbReference>
<dbReference type="AlphaFoldDB" id="A0A4Y8S8Z7"/>